<comment type="subcellular location">
    <subcellularLocation>
        <location evidence="1">Cell membrane</location>
        <topology evidence="1">Multi-pass membrane protein</topology>
    </subcellularLocation>
</comment>
<dbReference type="PROSITE" id="PS50263">
    <property type="entry name" value="CN_HYDROLASE"/>
    <property type="match status" value="1"/>
</dbReference>
<dbReference type="GO" id="GO:0042158">
    <property type="term" value="P:lipoprotein biosynthetic process"/>
    <property type="evidence" value="ECO:0007669"/>
    <property type="project" value="InterPro"/>
</dbReference>
<dbReference type="Pfam" id="PF20154">
    <property type="entry name" value="LNT_N"/>
    <property type="match status" value="1"/>
</dbReference>
<dbReference type="PANTHER" id="PTHR38686:SF1">
    <property type="entry name" value="APOLIPOPROTEIN N-ACYLTRANSFERASE"/>
    <property type="match status" value="1"/>
</dbReference>
<feature type="transmembrane region" description="Helical" evidence="8">
    <location>
        <begin position="87"/>
        <end position="108"/>
    </location>
</feature>
<proteinExistence type="predicted"/>
<keyword evidence="6 8" id="KW-0472">Membrane</keyword>
<evidence type="ECO:0000256" key="2">
    <source>
        <dbReference type="ARBA" id="ARBA00022475"/>
    </source>
</evidence>
<accession>A0A5D4FYC9</accession>
<keyword evidence="7 10" id="KW-0012">Acyltransferase</keyword>
<dbReference type="Gene3D" id="3.60.110.10">
    <property type="entry name" value="Carbon-nitrogen hydrolase"/>
    <property type="match status" value="1"/>
</dbReference>
<evidence type="ECO:0000256" key="3">
    <source>
        <dbReference type="ARBA" id="ARBA00022679"/>
    </source>
</evidence>
<evidence type="ECO:0000313" key="10">
    <source>
        <dbReference type="EMBL" id="TYR21007.1"/>
    </source>
</evidence>
<keyword evidence="2" id="KW-1003">Cell membrane</keyword>
<organism evidence="10 11">
    <name type="scientific">Corynebacterium urealyticum</name>
    <dbReference type="NCBI Taxonomy" id="43771"/>
    <lineage>
        <taxon>Bacteria</taxon>
        <taxon>Bacillati</taxon>
        <taxon>Actinomycetota</taxon>
        <taxon>Actinomycetes</taxon>
        <taxon>Mycobacteriales</taxon>
        <taxon>Corynebacteriaceae</taxon>
        <taxon>Corynebacterium</taxon>
    </lineage>
</organism>
<reference evidence="10 11" key="1">
    <citation type="submission" date="2019-08" db="EMBL/GenBank/DDBJ databases">
        <title>Draft genome of C. urealyticum strain VH4248.</title>
        <authorList>
            <person name="Navas J."/>
        </authorList>
    </citation>
    <scope>NUCLEOTIDE SEQUENCE [LARGE SCALE GENOMIC DNA]</scope>
    <source>
        <strain evidence="10 11">VH4248</strain>
    </source>
</reference>
<dbReference type="InterPro" id="IPR003010">
    <property type="entry name" value="C-N_Hydrolase"/>
</dbReference>
<dbReference type="PANTHER" id="PTHR38686">
    <property type="entry name" value="APOLIPOPROTEIN N-ACYLTRANSFERASE"/>
    <property type="match status" value="1"/>
</dbReference>
<dbReference type="AlphaFoldDB" id="A0A5D4FYC9"/>
<dbReference type="InterPro" id="IPR004563">
    <property type="entry name" value="Apolipo_AcylTrfase"/>
</dbReference>
<protein>
    <submittedName>
        <fullName evidence="10">Apolipoprotein N-acyltransferase</fullName>
    </submittedName>
</protein>
<dbReference type="EMBL" id="VSZI01000001">
    <property type="protein sequence ID" value="TYR21007.1"/>
    <property type="molecule type" value="Genomic_DNA"/>
</dbReference>
<feature type="domain" description="CN hydrolase" evidence="9">
    <location>
        <begin position="155"/>
        <end position="410"/>
    </location>
</feature>
<keyword evidence="5 8" id="KW-1133">Transmembrane helix</keyword>
<dbReference type="NCBIfam" id="TIGR00546">
    <property type="entry name" value="lnt"/>
    <property type="match status" value="1"/>
</dbReference>
<dbReference type="GO" id="GO:0016410">
    <property type="term" value="F:N-acyltransferase activity"/>
    <property type="evidence" value="ECO:0007669"/>
    <property type="project" value="InterPro"/>
</dbReference>
<keyword evidence="3 10" id="KW-0808">Transferase</keyword>
<feature type="transmembrane region" description="Helical" evidence="8">
    <location>
        <begin position="47"/>
        <end position="67"/>
    </location>
</feature>
<evidence type="ECO:0000256" key="4">
    <source>
        <dbReference type="ARBA" id="ARBA00022692"/>
    </source>
</evidence>
<keyword evidence="4 8" id="KW-0812">Transmembrane</keyword>
<feature type="transmembrane region" description="Helical" evidence="8">
    <location>
        <begin position="423"/>
        <end position="442"/>
    </location>
</feature>
<dbReference type="SUPFAM" id="SSF56317">
    <property type="entry name" value="Carbon-nitrogen hydrolase"/>
    <property type="match status" value="1"/>
</dbReference>
<evidence type="ECO:0000256" key="7">
    <source>
        <dbReference type="ARBA" id="ARBA00023315"/>
    </source>
</evidence>
<feature type="transmembrane region" description="Helical" evidence="8">
    <location>
        <begin position="128"/>
        <end position="146"/>
    </location>
</feature>
<evidence type="ECO:0000313" key="11">
    <source>
        <dbReference type="Proteomes" id="UP000324726"/>
    </source>
</evidence>
<dbReference type="InterPro" id="IPR036526">
    <property type="entry name" value="C-N_Hydrolase_sf"/>
</dbReference>
<dbReference type="Pfam" id="PF00795">
    <property type="entry name" value="CN_hydrolase"/>
    <property type="match status" value="1"/>
</dbReference>
<evidence type="ECO:0000256" key="5">
    <source>
        <dbReference type="ARBA" id="ARBA00022989"/>
    </source>
</evidence>
<feature type="transmembrane region" description="Helical" evidence="8">
    <location>
        <begin position="12"/>
        <end position="35"/>
    </location>
</feature>
<evidence type="ECO:0000256" key="8">
    <source>
        <dbReference type="SAM" id="Phobius"/>
    </source>
</evidence>
<keyword evidence="10" id="KW-0449">Lipoprotein</keyword>
<evidence type="ECO:0000256" key="1">
    <source>
        <dbReference type="ARBA" id="ARBA00004651"/>
    </source>
</evidence>
<gene>
    <name evidence="10" type="primary">lnt</name>
    <name evidence="10" type="ORF">FYJ87_04040</name>
</gene>
<comment type="caution">
    <text evidence="10">The sequence shown here is derived from an EMBL/GenBank/DDBJ whole genome shotgun (WGS) entry which is preliminary data.</text>
</comment>
<dbReference type="Proteomes" id="UP000324726">
    <property type="component" value="Unassembled WGS sequence"/>
</dbReference>
<name>A0A5D4FYC9_9CORY</name>
<evidence type="ECO:0000256" key="6">
    <source>
        <dbReference type="ARBA" id="ARBA00023136"/>
    </source>
</evidence>
<evidence type="ECO:0000259" key="9">
    <source>
        <dbReference type="PROSITE" id="PS50263"/>
    </source>
</evidence>
<dbReference type="InterPro" id="IPR045378">
    <property type="entry name" value="LNT_N"/>
</dbReference>
<sequence>MPWIGEFVGASAWIALVIVQALYALLFGLGARWLLRWGNGAWNWRSIVGAAAFFVAVEGFRSHWPFGGFGWGRLAWGQVSGPLAANIRLGGSAFVSFLVVLLGGLIYLAARPPYKSRAAVTPKVRLQYAGVVAVVLLASVIYGSSFSQEPTAGQVNVAAIQGNVPRAGLDFAAQRRAVLNNHVQRTHELADSVATGEAAQPDVVIWPENSSDVNPFKDPDAHAAIDSAVTSINAPVMVGTVIGNENTMLTWGPATSSEPGPGEKHVKKFLQPFGEYMPFREILKHVNENVERAGNFVPGDGPGVVRMPAARGDVLVGVSTCYEISFDASARDAVRHGAQFLASPTNNATFGFTDMSYQQLAMSRMRAIETDRAVVVAATSGVSAIVMPDGEVVAQSRLFRPDILQADIPLRDGITPSVKVGPWVELGLAAAGVLGIIGAFLASRPTRRKKSR</sequence>
<dbReference type="GO" id="GO:0005886">
    <property type="term" value="C:plasma membrane"/>
    <property type="evidence" value="ECO:0007669"/>
    <property type="project" value="UniProtKB-SubCell"/>
</dbReference>
<dbReference type="CDD" id="cd07571">
    <property type="entry name" value="ALP_N-acyl_transferase"/>
    <property type="match status" value="1"/>
</dbReference>